<dbReference type="Proteomes" id="UP000077202">
    <property type="component" value="Unassembled WGS sequence"/>
</dbReference>
<comment type="caution">
    <text evidence="2">The sequence shown here is derived from an EMBL/GenBank/DDBJ whole genome shotgun (WGS) entry which is preliminary data.</text>
</comment>
<feature type="compositionally biased region" description="Polar residues" evidence="1">
    <location>
        <begin position="70"/>
        <end position="79"/>
    </location>
</feature>
<evidence type="ECO:0000256" key="1">
    <source>
        <dbReference type="SAM" id="MobiDB-lite"/>
    </source>
</evidence>
<feature type="compositionally biased region" description="Basic and acidic residues" evidence="1">
    <location>
        <begin position="52"/>
        <end position="69"/>
    </location>
</feature>
<dbReference type="InterPro" id="IPR021109">
    <property type="entry name" value="Peptidase_aspartic_dom_sf"/>
</dbReference>
<reference evidence="2" key="1">
    <citation type="submission" date="2016-03" db="EMBL/GenBank/DDBJ databases">
        <title>Mechanisms controlling the formation of the plant cell surface in tip-growing cells are functionally conserved among land plants.</title>
        <authorList>
            <person name="Honkanen S."/>
            <person name="Jones V.A."/>
            <person name="Morieri G."/>
            <person name="Champion C."/>
            <person name="Hetherington A.J."/>
            <person name="Kelly S."/>
            <person name="Saint-Marcoux D."/>
            <person name="Proust H."/>
            <person name="Prescott H."/>
            <person name="Dolan L."/>
        </authorList>
    </citation>
    <scope>NUCLEOTIDE SEQUENCE [LARGE SCALE GENOMIC DNA]</scope>
    <source>
        <tissue evidence="2">Whole gametophyte</tissue>
    </source>
</reference>
<feature type="compositionally biased region" description="Basic and acidic residues" evidence="1">
    <location>
        <begin position="29"/>
        <end position="42"/>
    </location>
</feature>
<evidence type="ECO:0000313" key="2">
    <source>
        <dbReference type="EMBL" id="OAE33717.1"/>
    </source>
</evidence>
<feature type="compositionally biased region" description="Basic and acidic residues" evidence="1">
    <location>
        <begin position="1"/>
        <end position="21"/>
    </location>
</feature>
<dbReference type="AlphaFoldDB" id="A0A176WKN0"/>
<sequence>MVGRVEIRDATRKESTAEKAKRDKKGAKKKDSKETESREPKKGAPPKTSESSVKKESSAKKDKSVEELRTSSQDDSQSDGPALKILQKAYARDIKDEVPLDLGSGIHIMTEETANAMGYKEFQPTTRMIRLADQIQRKPLGILKDIWTIFGGVVFSLNYTIIKPLTKMGYDVLIDRPWFYGAKVKSDWHTRTLQFRDLNNKEGPKITVPWERIRMKGRQYLLVRGTHRRKDLPPPIVA</sequence>
<name>A0A176WKN0_MARPO</name>
<organism evidence="2 3">
    <name type="scientific">Marchantia polymorpha subsp. ruderalis</name>
    <dbReference type="NCBI Taxonomy" id="1480154"/>
    <lineage>
        <taxon>Eukaryota</taxon>
        <taxon>Viridiplantae</taxon>
        <taxon>Streptophyta</taxon>
        <taxon>Embryophyta</taxon>
        <taxon>Marchantiophyta</taxon>
        <taxon>Marchantiopsida</taxon>
        <taxon>Marchantiidae</taxon>
        <taxon>Marchantiales</taxon>
        <taxon>Marchantiaceae</taxon>
        <taxon>Marchantia</taxon>
    </lineage>
</organism>
<accession>A0A176WKN0</accession>
<proteinExistence type="predicted"/>
<keyword evidence="3" id="KW-1185">Reference proteome</keyword>
<gene>
    <name evidence="2" type="ORF">AXG93_601s1030</name>
</gene>
<dbReference type="EMBL" id="LVLJ01000585">
    <property type="protein sequence ID" value="OAE33717.1"/>
    <property type="molecule type" value="Genomic_DNA"/>
</dbReference>
<evidence type="ECO:0000313" key="3">
    <source>
        <dbReference type="Proteomes" id="UP000077202"/>
    </source>
</evidence>
<protein>
    <submittedName>
        <fullName evidence="2">Uncharacterized protein</fullName>
    </submittedName>
</protein>
<dbReference type="Gene3D" id="2.40.70.10">
    <property type="entry name" value="Acid Proteases"/>
    <property type="match status" value="1"/>
</dbReference>
<feature type="region of interest" description="Disordered" evidence="1">
    <location>
        <begin position="1"/>
        <end position="81"/>
    </location>
</feature>